<protein>
    <recommendedName>
        <fullName evidence="1">MaoC-like domain-containing protein</fullName>
    </recommendedName>
</protein>
<evidence type="ECO:0000313" key="2">
    <source>
        <dbReference type="EMBL" id="HIQ29525.1"/>
    </source>
</evidence>
<dbReference type="Gene3D" id="3.10.129.10">
    <property type="entry name" value="Hotdog Thioesterase"/>
    <property type="match status" value="1"/>
</dbReference>
<gene>
    <name evidence="2" type="ORF">EYH45_03070</name>
</gene>
<dbReference type="InterPro" id="IPR052342">
    <property type="entry name" value="MCH/BMMD"/>
</dbReference>
<dbReference type="PANTHER" id="PTHR43664:SF1">
    <property type="entry name" value="BETA-METHYLMALYL-COA DEHYDRATASE"/>
    <property type="match status" value="1"/>
</dbReference>
<sequence length="147" mass="16857">MYYEEFTQGQHFKSRSRRITATDVENFTTQTWAVNPIFLDDERARERGLPSRVVPGALTFSYMIGLLYQLGIFDHILALASVSSLTFKAPVMVGDEIEAEAWVLETRETKNPERGIVKIGATCINKTRQTTCLECEMTFVMIRKKRQ</sequence>
<comment type="caution">
    <text evidence="2">The sequence shown here is derived from an EMBL/GenBank/DDBJ whole genome shotgun (WGS) entry which is preliminary data.</text>
</comment>
<name>A0A833EC70_CALS0</name>
<dbReference type="EMBL" id="DQVM01000057">
    <property type="protein sequence ID" value="HIQ29525.1"/>
    <property type="molecule type" value="Genomic_DNA"/>
</dbReference>
<dbReference type="AlphaFoldDB" id="A0A833EC70"/>
<dbReference type="InterPro" id="IPR002539">
    <property type="entry name" value="MaoC-like_dom"/>
</dbReference>
<dbReference type="Pfam" id="PF01575">
    <property type="entry name" value="MaoC_dehydratas"/>
    <property type="match status" value="1"/>
</dbReference>
<organism evidence="2 3">
    <name type="scientific">Caldiarchaeum subterraneum</name>
    <dbReference type="NCBI Taxonomy" id="311458"/>
    <lineage>
        <taxon>Archaea</taxon>
        <taxon>Nitrososphaerota</taxon>
        <taxon>Candidatus Caldarchaeales</taxon>
        <taxon>Candidatus Caldarchaeaceae</taxon>
        <taxon>Candidatus Caldarchaeum</taxon>
    </lineage>
</organism>
<dbReference type="PANTHER" id="PTHR43664">
    <property type="entry name" value="MONOAMINE OXIDASE-RELATED"/>
    <property type="match status" value="1"/>
</dbReference>
<dbReference type="InterPro" id="IPR029069">
    <property type="entry name" value="HotDog_dom_sf"/>
</dbReference>
<accession>A0A833EC70</accession>
<reference evidence="2" key="1">
    <citation type="journal article" date="2020" name="ISME J.">
        <title>Gammaproteobacteria mediating utilization of methyl-, sulfur- and petroleum organic compounds in deep ocean hydrothermal plumes.</title>
        <authorList>
            <person name="Zhou Z."/>
            <person name="Liu Y."/>
            <person name="Pan J."/>
            <person name="Cron B.R."/>
            <person name="Toner B.M."/>
            <person name="Anantharaman K."/>
            <person name="Breier J.A."/>
            <person name="Dick G.J."/>
            <person name="Li M."/>
        </authorList>
    </citation>
    <scope>NUCLEOTIDE SEQUENCE</scope>
    <source>
        <strain evidence="2">SZUA-1515</strain>
    </source>
</reference>
<evidence type="ECO:0000259" key="1">
    <source>
        <dbReference type="Pfam" id="PF01575"/>
    </source>
</evidence>
<dbReference type="SUPFAM" id="SSF54637">
    <property type="entry name" value="Thioesterase/thiol ester dehydrase-isomerase"/>
    <property type="match status" value="1"/>
</dbReference>
<dbReference type="Proteomes" id="UP000608579">
    <property type="component" value="Unassembled WGS sequence"/>
</dbReference>
<proteinExistence type="predicted"/>
<evidence type="ECO:0000313" key="3">
    <source>
        <dbReference type="Proteomes" id="UP000608579"/>
    </source>
</evidence>
<feature type="domain" description="MaoC-like" evidence="1">
    <location>
        <begin position="8"/>
        <end position="120"/>
    </location>
</feature>